<dbReference type="Proteomes" id="UP000479000">
    <property type="component" value="Unassembled WGS sequence"/>
</dbReference>
<organism evidence="1 2">
    <name type="scientific">Nesidiocoris tenuis</name>
    <dbReference type="NCBI Taxonomy" id="355587"/>
    <lineage>
        <taxon>Eukaryota</taxon>
        <taxon>Metazoa</taxon>
        <taxon>Ecdysozoa</taxon>
        <taxon>Arthropoda</taxon>
        <taxon>Hexapoda</taxon>
        <taxon>Insecta</taxon>
        <taxon>Pterygota</taxon>
        <taxon>Neoptera</taxon>
        <taxon>Paraneoptera</taxon>
        <taxon>Hemiptera</taxon>
        <taxon>Heteroptera</taxon>
        <taxon>Panheteroptera</taxon>
        <taxon>Cimicomorpha</taxon>
        <taxon>Miridae</taxon>
        <taxon>Dicyphina</taxon>
        <taxon>Nesidiocoris</taxon>
    </lineage>
</organism>
<accession>A0A6H5FZE6</accession>
<proteinExistence type="predicted"/>
<name>A0A6H5FZE6_9HEMI</name>
<keyword evidence="2" id="KW-1185">Reference proteome</keyword>
<feature type="non-terminal residue" evidence="1">
    <location>
        <position position="53"/>
    </location>
</feature>
<sequence>MVLRAEACKGTFSCSVTSALPNFQNPNSTKRLEATSLYWRPESHPSPRVCNEP</sequence>
<gene>
    <name evidence="1" type="ORF">NTEN_LOCUS1736</name>
</gene>
<protein>
    <submittedName>
        <fullName evidence="1">Uncharacterized protein</fullName>
    </submittedName>
</protein>
<dbReference type="AlphaFoldDB" id="A0A6H5FZE6"/>
<dbReference type="EMBL" id="CADCXU010002816">
    <property type="protein sequence ID" value="CAA9994920.1"/>
    <property type="molecule type" value="Genomic_DNA"/>
</dbReference>
<reference evidence="1 2" key="1">
    <citation type="submission" date="2020-02" db="EMBL/GenBank/DDBJ databases">
        <authorList>
            <person name="Ferguson B K."/>
        </authorList>
    </citation>
    <scope>NUCLEOTIDE SEQUENCE [LARGE SCALE GENOMIC DNA]</scope>
</reference>
<evidence type="ECO:0000313" key="1">
    <source>
        <dbReference type="EMBL" id="CAA9994920.1"/>
    </source>
</evidence>
<evidence type="ECO:0000313" key="2">
    <source>
        <dbReference type="Proteomes" id="UP000479000"/>
    </source>
</evidence>